<feature type="compositionally biased region" description="Polar residues" evidence="7">
    <location>
        <begin position="1083"/>
        <end position="1106"/>
    </location>
</feature>
<dbReference type="Pfam" id="PF01328">
    <property type="entry name" value="Peroxidase_2"/>
    <property type="match status" value="1"/>
</dbReference>
<accession>A0A0W0F0H5</accession>
<keyword evidence="2" id="KW-0862">Zinc</keyword>
<keyword evidence="6" id="KW-0539">Nucleus</keyword>
<dbReference type="AlphaFoldDB" id="A0A0W0F0H5"/>
<keyword evidence="4" id="KW-0238">DNA-binding</keyword>
<dbReference type="PANTHER" id="PTHR31313:SF81">
    <property type="entry name" value="TY1 ENHANCER ACTIVATOR"/>
    <property type="match status" value="1"/>
</dbReference>
<reference evidence="9 10" key="1">
    <citation type="submission" date="2015-12" db="EMBL/GenBank/DDBJ databases">
        <title>Draft genome sequence of Moniliophthora roreri, the causal agent of frosty pod rot of cacao.</title>
        <authorList>
            <person name="Aime M.C."/>
            <person name="Diaz-Valderrama J.R."/>
            <person name="Kijpornyongpan T."/>
            <person name="Phillips-Mora W."/>
        </authorList>
    </citation>
    <scope>NUCLEOTIDE SEQUENCE [LARGE SCALE GENOMIC DNA]</scope>
    <source>
        <strain evidence="9 10">MCA 2952</strain>
    </source>
</reference>
<feature type="domain" description="Heme haloperoxidase family profile" evidence="8">
    <location>
        <begin position="45"/>
        <end position="251"/>
    </location>
</feature>
<evidence type="ECO:0000256" key="1">
    <source>
        <dbReference type="ARBA" id="ARBA00022723"/>
    </source>
</evidence>
<evidence type="ECO:0000256" key="3">
    <source>
        <dbReference type="ARBA" id="ARBA00023015"/>
    </source>
</evidence>
<feature type="region of interest" description="Disordered" evidence="7">
    <location>
        <begin position="1079"/>
        <end position="1138"/>
    </location>
</feature>
<evidence type="ECO:0000259" key="8">
    <source>
        <dbReference type="PROSITE" id="PS51405"/>
    </source>
</evidence>
<dbReference type="GO" id="GO:0003677">
    <property type="term" value="F:DNA binding"/>
    <property type="evidence" value="ECO:0007669"/>
    <property type="project" value="UniProtKB-KW"/>
</dbReference>
<evidence type="ECO:0000256" key="4">
    <source>
        <dbReference type="ARBA" id="ARBA00023125"/>
    </source>
</evidence>
<dbReference type="SMART" id="SM00906">
    <property type="entry name" value="Fungal_trans"/>
    <property type="match status" value="1"/>
</dbReference>
<evidence type="ECO:0000256" key="7">
    <source>
        <dbReference type="SAM" id="MobiDB-lite"/>
    </source>
</evidence>
<feature type="compositionally biased region" description="Polar residues" evidence="7">
    <location>
        <begin position="1122"/>
        <end position="1138"/>
    </location>
</feature>
<gene>
    <name evidence="9" type="ORF">WG66_17582</name>
</gene>
<dbReference type="PANTHER" id="PTHR31313">
    <property type="entry name" value="TY1 ENHANCER ACTIVATOR"/>
    <property type="match status" value="1"/>
</dbReference>
<evidence type="ECO:0000256" key="5">
    <source>
        <dbReference type="ARBA" id="ARBA00023163"/>
    </source>
</evidence>
<dbReference type="Proteomes" id="UP000054988">
    <property type="component" value="Unassembled WGS sequence"/>
</dbReference>
<dbReference type="PROSITE" id="PS51405">
    <property type="entry name" value="HEME_HALOPEROXIDASE"/>
    <property type="match status" value="1"/>
</dbReference>
<feature type="region of interest" description="Disordered" evidence="7">
    <location>
        <begin position="1157"/>
        <end position="1186"/>
    </location>
</feature>
<dbReference type="InterPro" id="IPR000028">
    <property type="entry name" value="Chloroperoxidase"/>
</dbReference>
<keyword evidence="3" id="KW-0805">Transcription regulation</keyword>
<feature type="region of interest" description="Disordered" evidence="7">
    <location>
        <begin position="339"/>
        <end position="367"/>
    </location>
</feature>
<comment type="caution">
    <text evidence="9">The sequence shown here is derived from an EMBL/GenBank/DDBJ whole genome shotgun (WGS) entry which is preliminary data.</text>
</comment>
<sequence>MTIASFFQNIGVYTWDLYLVVVNAVTPNRKTGRVVAEGCPGFGGKWPEYIPPKEGDSRSACPALNAMANHGILPRDGKNISFKELTAKVHETYNFAPSFCFFVPNYAAGFLKRDYSKDTFDLEELSLHNAIEHDGSVTRQDAHFNPDQSKPHLPFVEELLASASGKDTDGKPLLTVDDIARYSAKRRADAQANNPEFTLATIHRFFGSSNKELLTDRLLESVNTLLSESKTCTQDIWDSHKSAWTSTEAARRLDELANTFSAFPQRLEQDSFAKPLLPVASVGTPTRSADTPLSTTHDNLITNDQAITSDVKLKSVSFAIPMEPVHILPDTPLLTSRVSFERGQPPSLPYQSDLSNSQSASDCSEPPNAVFAANEFSNTPDHQVNGNTYSENSPQLQFPARSSKTLDVQMIDVDSAASQTLLDQTGTVTGILMSGVDSGGLNDIGTYTGSYWRTAELALSELSVLPIATSTGGNQDYHGPDFIRTVEPPSNLQNYDAFDSHFPGPTGQCQYPSTPSGLTSSLSYPLSPNLSSGSLGTTISSSVPHLRAPIPGPSALPMSTAQVPPDAMDLPPSHIISNLLDVYYGNVHLSFPFLPSREGMNVVLNINEGGFDAGIGRTLDEGTTCMLLALCAYTGRLAPGMSIGLGLRPNTENPHGVGIGSEGENVASNGVTQVLSSSKTDGIGGGRLGFVFGHEAGKIAADLWYEQARTSLNSLLRKPGRLETVQALLLLALRDHGKGAEGQAWLLVGLAIRMGQELQLANSSTAISGTSGLTLEQERQQRQNVWAISLILDMFLSLQLGKAPGVADSLREGSFKLITGGNAGVPFIHPLPKTPDTVFLHTYELCHIISRINFYLYLGFGPQNKMVTGNETAALPFSDPANKVSQEKLTILKAELDSWYQSLPMQYRIAIGHQPERDVLEINMYYHVALILLYRPFMKNEVLEYAREAYLDAASTFSVLLEKYKNLYYTPPAQAAQISQTSTSGPQAPTPVPAIYLSNPNLIYLIFTVALAHLSGYRLRRSEQYKPTRHAKPFQDIQTQLHLLNCLEALKAIGGTWELSRRCWKTVARLMELEGLKLGQNGRPATSAPTGDGDMTQSSTPVSNEQLGKRKREEGDIHEYASPSSQRQRSNFYSSPSTALSQIPGFSRNVDFMSTSGQGSMKWDIGPPENVAGLGPASASTEPLLSDSIDHSSSAGWFPELPESLEADLSSLITNSVRVSMLMIVAIVYYVRYMVDSEALAPPTRWALEMVTDSEDRVHG</sequence>
<organism evidence="9 10">
    <name type="scientific">Moniliophthora roreri</name>
    <name type="common">Frosty pod rot fungus</name>
    <name type="synonym">Monilia roreri</name>
    <dbReference type="NCBI Taxonomy" id="221103"/>
    <lineage>
        <taxon>Eukaryota</taxon>
        <taxon>Fungi</taxon>
        <taxon>Dikarya</taxon>
        <taxon>Basidiomycota</taxon>
        <taxon>Agaricomycotina</taxon>
        <taxon>Agaricomycetes</taxon>
        <taxon>Agaricomycetidae</taxon>
        <taxon>Agaricales</taxon>
        <taxon>Marasmiineae</taxon>
        <taxon>Marasmiaceae</taxon>
        <taxon>Moniliophthora</taxon>
    </lineage>
</organism>
<feature type="compositionally biased region" description="Basic and acidic residues" evidence="7">
    <location>
        <begin position="1107"/>
        <end position="1119"/>
    </location>
</feature>
<dbReference type="InterPro" id="IPR051615">
    <property type="entry name" value="Transcr_Regulatory_Elem"/>
</dbReference>
<evidence type="ECO:0000313" key="9">
    <source>
        <dbReference type="EMBL" id="KTB29840.1"/>
    </source>
</evidence>
<dbReference type="GO" id="GO:0006351">
    <property type="term" value="P:DNA-templated transcription"/>
    <property type="evidence" value="ECO:0007669"/>
    <property type="project" value="InterPro"/>
</dbReference>
<name>A0A0W0F0H5_MONRR</name>
<evidence type="ECO:0000256" key="6">
    <source>
        <dbReference type="ARBA" id="ARBA00023242"/>
    </source>
</evidence>
<keyword evidence="1" id="KW-0479">Metal-binding</keyword>
<dbReference type="InterPro" id="IPR007219">
    <property type="entry name" value="XnlR_reg_dom"/>
</dbReference>
<dbReference type="EMBL" id="LATX01002409">
    <property type="protein sequence ID" value="KTB29840.1"/>
    <property type="molecule type" value="Genomic_DNA"/>
</dbReference>
<proteinExistence type="predicted"/>
<dbReference type="eggNOG" id="ENOG502RBJ2">
    <property type="taxonomic scope" value="Eukaryota"/>
</dbReference>
<evidence type="ECO:0000256" key="2">
    <source>
        <dbReference type="ARBA" id="ARBA00022833"/>
    </source>
</evidence>
<keyword evidence="5" id="KW-0804">Transcription</keyword>
<evidence type="ECO:0000313" key="10">
    <source>
        <dbReference type="Proteomes" id="UP000054988"/>
    </source>
</evidence>
<protein>
    <recommendedName>
        <fullName evidence="8">Heme haloperoxidase family profile domain-containing protein</fullName>
    </recommendedName>
</protein>
<dbReference type="GO" id="GO:0008270">
    <property type="term" value="F:zinc ion binding"/>
    <property type="evidence" value="ECO:0007669"/>
    <property type="project" value="InterPro"/>
</dbReference>
<feature type="compositionally biased region" description="Polar residues" evidence="7">
    <location>
        <begin position="349"/>
        <end position="362"/>
    </location>
</feature>
<dbReference type="Pfam" id="PF04082">
    <property type="entry name" value="Fungal_trans"/>
    <property type="match status" value="1"/>
</dbReference>
<dbReference type="InterPro" id="IPR036851">
    <property type="entry name" value="Chloroperoxidase-like_sf"/>
</dbReference>
<dbReference type="GO" id="GO:0004601">
    <property type="term" value="F:peroxidase activity"/>
    <property type="evidence" value="ECO:0007669"/>
    <property type="project" value="InterPro"/>
</dbReference>
<dbReference type="CDD" id="cd12148">
    <property type="entry name" value="fungal_TF_MHR"/>
    <property type="match status" value="1"/>
</dbReference>
<dbReference type="SUPFAM" id="SSF47571">
    <property type="entry name" value="Cloroperoxidase"/>
    <property type="match status" value="1"/>
</dbReference>
<dbReference type="Gene3D" id="1.10.489.10">
    <property type="entry name" value="Chloroperoxidase-like"/>
    <property type="match status" value="1"/>
</dbReference>